<organism evidence="1 2">
    <name type="scientific">Spirosoma pollinicola</name>
    <dbReference type="NCBI Taxonomy" id="2057025"/>
    <lineage>
        <taxon>Bacteria</taxon>
        <taxon>Pseudomonadati</taxon>
        <taxon>Bacteroidota</taxon>
        <taxon>Cytophagia</taxon>
        <taxon>Cytophagales</taxon>
        <taxon>Cytophagaceae</taxon>
        <taxon>Spirosoma</taxon>
    </lineage>
</organism>
<reference evidence="1 2" key="1">
    <citation type="submission" date="2017-11" db="EMBL/GenBank/DDBJ databases">
        <title>Taxonomic description and genome sequences of Spirosoma HA7 sp. nov., isolated from pollen microhabitat of Corylus avellana.</title>
        <authorList>
            <person name="Ambika Manirajan B."/>
            <person name="Suarez C."/>
            <person name="Ratering S."/>
            <person name="Geissler-Plaum R."/>
            <person name="Cardinale M."/>
            <person name="Sylvia S."/>
        </authorList>
    </citation>
    <scope>NUCLEOTIDE SEQUENCE [LARGE SCALE GENOMIC DNA]</scope>
    <source>
        <strain evidence="1 2">HA7</strain>
    </source>
</reference>
<dbReference type="EMBL" id="CP025096">
    <property type="protein sequence ID" value="AUD04011.1"/>
    <property type="molecule type" value="Genomic_DNA"/>
</dbReference>
<dbReference type="RefSeq" id="WP_100990077.1">
    <property type="nucleotide sequence ID" value="NZ_CP025096.1"/>
</dbReference>
<dbReference type="AlphaFoldDB" id="A0A2K8Z2D7"/>
<protein>
    <recommendedName>
        <fullName evidence="3">DUF4365 domain-containing protein</fullName>
    </recommendedName>
</protein>
<dbReference type="Proteomes" id="UP000232883">
    <property type="component" value="Chromosome"/>
</dbReference>
<name>A0A2K8Z2D7_9BACT</name>
<evidence type="ECO:0008006" key="3">
    <source>
        <dbReference type="Google" id="ProtNLM"/>
    </source>
</evidence>
<dbReference type="KEGG" id="spir:CWM47_20585"/>
<evidence type="ECO:0000313" key="2">
    <source>
        <dbReference type="Proteomes" id="UP000232883"/>
    </source>
</evidence>
<proteinExistence type="predicted"/>
<dbReference type="OrthoDB" id="32195at2"/>
<gene>
    <name evidence="1" type="ORF">CWM47_20585</name>
</gene>
<accession>A0A2K8Z2D7</accession>
<evidence type="ECO:0000313" key="1">
    <source>
        <dbReference type="EMBL" id="AUD04011.1"/>
    </source>
</evidence>
<sequence length="415" mass="48763">MTEINKPSWIKRMENGTIGEATAREFLIDRFWILERSVDIHGADLIIQRRLSSQNILDKNPPKFGVIQVKFFQDEDTTQYIPKEYILDDDGSERKEFFVLAISGYEDSKKIFILSSKDILSNFELIKEESKTHYNSYRLTGKKIIEEKKFIVSHKKTALDKIENTLNLSSFNKNRLFISYILPEINTEIDTPYIINVANDRADFKKWQNEIKENIKKTIYALEDTIEKLKESLQETDPLKIEEIIEDIGYTNRQGDLVYTLSIDNNFFEEARYYKAKHDNLETKGLLQNFIKTQEKLTIYIANDKINDTEVGNDEVYLITITYDNFLERVNIKSSISSVSQLFHFTTERVYSGFINETINSFTYYYVPNNHSYYDNSEKVFGTYKPKKWKEVLLKISEVASVNDIMNKVYDNLTK</sequence>
<keyword evidence="2" id="KW-1185">Reference proteome</keyword>